<name>A0A1M6S3E7_9ACTN</name>
<dbReference type="STRING" id="758803.SAMN05421803_1199"/>
<feature type="domain" description="GmrSD restriction endonucleases C-terminal" evidence="2">
    <location>
        <begin position="120"/>
        <end position="229"/>
    </location>
</feature>
<evidence type="ECO:0000259" key="2">
    <source>
        <dbReference type="Pfam" id="PF07510"/>
    </source>
</evidence>
<dbReference type="InterPro" id="IPR006311">
    <property type="entry name" value="TAT_signal"/>
</dbReference>
<evidence type="ECO:0000313" key="4">
    <source>
        <dbReference type="Proteomes" id="UP000184452"/>
    </source>
</evidence>
<sequence length="245" mass="26423">MSLTTRFSFLTAAAVAVLVALPAQAQAQTDARADVQFPADVQVPADVQDPAAPAVSAAVPLAEAVDALPVADESREGYDRSLFPHWVDADRDGCNTRAEVLLEEAVVAPEVGERCRISGGEWSSYYDGETVTEARGLDIDHMVPLAEAWDSGASQWTTARRRDYANDLGEPVALVAVTARQNRSKSDKDPSEWMPAAAEVHCRYAAEWTTVKTRWGLSVDTAERDALLALAQDCPDEVVETEPAP</sequence>
<feature type="chain" id="PRO_5012861711" description="GmrSD restriction endonucleases C-terminal domain-containing protein" evidence="1">
    <location>
        <begin position="26"/>
        <end position="245"/>
    </location>
</feature>
<dbReference type="EMBL" id="FQZK01000019">
    <property type="protein sequence ID" value="SHK39149.1"/>
    <property type="molecule type" value="Genomic_DNA"/>
</dbReference>
<dbReference type="Proteomes" id="UP000184452">
    <property type="component" value="Unassembled WGS sequence"/>
</dbReference>
<feature type="signal peptide" evidence="1">
    <location>
        <begin position="1"/>
        <end position="25"/>
    </location>
</feature>
<dbReference type="PROSITE" id="PS51318">
    <property type="entry name" value="TAT"/>
    <property type="match status" value="1"/>
</dbReference>
<keyword evidence="4" id="KW-1185">Reference proteome</keyword>
<dbReference type="Pfam" id="PF07510">
    <property type="entry name" value="GmrSD_C"/>
    <property type="match status" value="1"/>
</dbReference>
<accession>A0A1M6S3E7</accession>
<reference evidence="3 4" key="1">
    <citation type="submission" date="2016-11" db="EMBL/GenBank/DDBJ databases">
        <authorList>
            <person name="Jaros S."/>
            <person name="Januszkiewicz K."/>
            <person name="Wedrychowicz H."/>
        </authorList>
    </citation>
    <scope>NUCLEOTIDE SEQUENCE [LARGE SCALE GENOMIC DNA]</scope>
    <source>
        <strain evidence="3 4">CGMCC 4.5723</strain>
    </source>
</reference>
<proteinExistence type="predicted"/>
<evidence type="ECO:0000256" key="1">
    <source>
        <dbReference type="SAM" id="SignalP"/>
    </source>
</evidence>
<dbReference type="PANTHER" id="PTHR24094:SF15">
    <property type="entry name" value="AMP-DEPENDENT SYNTHETASE_LIGASE DOMAIN-CONTAINING PROTEIN-RELATED"/>
    <property type="match status" value="1"/>
</dbReference>
<dbReference type="AlphaFoldDB" id="A0A1M6S3E7"/>
<dbReference type="InterPro" id="IPR011089">
    <property type="entry name" value="GmrSD_C"/>
</dbReference>
<protein>
    <recommendedName>
        <fullName evidence="2">GmrSD restriction endonucleases C-terminal domain-containing protein</fullName>
    </recommendedName>
</protein>
<dbReference type="PANTHER" id="PTHR24094">
    <property type="entry name" value="SECRETED PROTEIN"/>
    <property type="match status" value="1"/>
</dbReference>
<organism evidence="3 4">
    <name type="scientific">Nocardiopsis flavescens</name>
    <dbReference type="NCBI Taxonomy" id="758803"/>
    <lineage>
        <taxon>Bacteria</taxon>
        <taxon>Bacillati</taxon>
        <taxon>Actinomycetota</taxon>
        <taxon>Actinomycetes</taxon>
        <taxon>Streptosporangiales</taxon>
        <taxon>Nocardiopsidaceae</taxon>
        <taxon>Nocardiopsis</taxon>
    </lineage>
</organism>
<evidence type="ECO:0000313" key="3">
    <source>
        <dbReference type="EMBL" id="SHK39149.1"/>
    </source>
</evidence>
<keyword evidence="1" id="KW-0732">Signal</keyword>
<gene>
    <name evidence="3" type="ORF">SAMN05421803_1199</name>
</gene>